<comment type="caution">
    <text evidence="1">The sequence shown here is derived from an EMBL/GenBank/DDBJ whole genome shotgun (WGS) entry which is preliminary data.</text>
</comment>
<evidence type="ECO:0000313" key="1">
    <source>
        <dbReference type="EMBL" id="TYS56425.1"/>
    </source>
</evidence>
<dbReference type="EMBL" id="VTEQ01000001">
    <property type="protein sequence ID" value="TYS56425.1"/>
    <property type="molecule type" value="Genomic_DNA"/>
</dbReference>
<protein>
    <recommendedName>
        <fullName evidence="3">RNA dependent RNA polymerase</fullName>
    </recommendedName>
</protein>
<proteinExistence type="predicted"/>
<dbReference type="RefSeq" id="WP_148984458.1">
    <property type="nucleotide sequence ID" value="NZ_JBNILK010000001.1"/>
</dbReference>
<dbReference type="AlphaFoldDB" id="A0A5D4RYF5"/>
<evidence type="ECO:0000313" key="2">
    <source>
        <dbReference type="Proteomes" id="UP000322997"/>
    </source>
</evidence>
<dbReference type="Proteomes" id="UP000322997">
    <property type="component" value="Unassembled WGS sequence"/>
</dbReference>
<name>A0A5D4RYF5_9BACI</name>
<sequence length="856" mass="100155">MNKTCTYKLIKITIQQLIKSNFDLSMSENEAKDYLIQQNDTPLFRQLSLIRGCDSKIINELIYVEAKHNKKRLPDLKKMLKFGFIYNNKKYVRFGKSSSQAKDGITVFIEDSIHANMLERSQLGVPVDQCVISKYESYRSLILSSCQIVDEDIPYIVIMDEYEKTIPNQHVRYAEERDVTYVDKVSGEKKVAKKQRFIKEGNADIKISPFDGFGVHTEEISKKFSKYIKSDHESVLFQIRLPFMKGVTVETDFKQFYKDREISKIKDVFGKWHDIDKIDCIWNTTMFKGYGIFQNAFGSKGWTEYISRVKKYGFKVGISKYNHHVDEINEYSRLNFQYVQCLDLQNPKYLEQFKSENGKYDILDENNWGKVINVAKYSTDMMEKIIKGEKLHTLKFLGINNTLNQELRSKYAEAILINDSMLKDPAIKKMLKRKLTKSINQMKYGKIYASGFYHTVVGDIIGYLEYCGGLEVEGCLKYGEFHANTLPLGDCLSLRSPLVDPSEVNKIKLVENELTEKFFSHFKDKDICMINMYDLTMQQQGGMDEDGDAVFLTDEKILIDSKIDKPIVVDMQDKISAKPVDYDIDNIVNYECNSRDNRIGEITNIATAILNQHTENEKWKKINEDNISMLRLYQGKEIDFVKTGYRWVISKNLRKYLKKLPYFLLYNYPKKLTVYNRIKEINKNNSREDRIAYNAFRSPSAMNELCDYINQWERKCIDWDRSLINNGHLLVDNSLVLEDKSVMKSIKKVLNTYNDDLRDALDNDQDVEKLMQDYKKSLLRIVSDEKLLSNYCIKVSYRGLSTDKTLCWMIFGDEMIRNLRENSDERKELELIRTHKDDADADEFLGKYYKLINKGL</sequence>
<organism evidence="1 2">
    <name type="scientific">Rossellomorea marisflavi</name>
    <dbReference type="NCBI Taxonomy" id="189381"/>
    <lineage>
        <taxon>Bacteria</taxon>
        <taxon>Bacillati</taxon>
        <taxon>Bacillota</taxon>
        <taxon>Bacilli</taxon>
        <taxon>Bacillales</taxon>
        <taxon>Bacillaceae</taxon>
        <taxon>Rossellomorea</taxon>
    </lineage>
</organism>
<accession>A0A5D4RYF5</accession>
<reference evidence="1 2" key="1">
    <citation type="submission" date="2019-08" db="EMBL/GenBank/DDBJ databases">
        <title>Bacillus genomes from the desert of Cuatro Cienegas, Coahuila.</title>
        <authorList>
            <person name="Olmedo-Alvarez G."/>
        </authorList>
    </citation>
    <scope>NUCLEOTIDE SEQUENCE [LARGE SCALE GENOMIC DNA]</scope>
    <source>
        <strain evidence="1 2">CH108_3D</strain>
    </source>
</reference>
<gene>
    <name evidence="1" type="ORF">FZC83_02285</name>
</gene>
<evidence type="ECO:0008006" key="3">
    <source>
        <dbReference type="Google" id="ProtNLM"/>
    </source>
</evidence>